<evidence type="ECO:0000313" key="2">
    <source>
        <dbReference type="EMBL" id="MDI9858256.1"/>
    </source>
</evidence>
<dbReference type="Proteomes" id="UP001236507">
    <property type="component" value="Unassembled WGS sequence"/>
</dbReference>
<feature type="transmembrane region" description="Helical" evidence="1">
    <location>
        <begin position="6"/>
        <end position="24"/>
    </location>
</feature>
<dbReference type="InterPro" id="IPR023393">
    <property type="entry name" value="START-like_dom_sf"/>
</dbReference>
<comment type="caution">
    <text evidence="2">The sequence shown here is derived from an EMBL/GenBank/DDBJ whole genome shotgun (WGS) entry which is preliminary data.</text>
</comment>
<dbReference type="CDD" id="cd07818">
    <property type="entry name" value="SRPBCC_1"/>
    <property type="match status" value="1"/>
</dbReference>
<dbReference type="RefSeq" id="WP_283343497.1">
    <property type="nucleotide sequence ID" value="NZ_JASHIF010000002.1"/>
</dbReference>
<keyword evidence="1" id="KW-0812">Transmembrane</keyword>
<evidence type="ECO:0000313" key="3">
    <source>
        <dbReference type="Proteomes" id="UP001236507"/>
    </source>
</evidence>
<protein>
    <submittedName>
        <fullName evidence="2">SRPBCC family protein</fullName>
    </submittedName>
</protein>
<name>A0ABT6Y419_9BACT</name>
<accession>A0ABT6Y419</accession>
<gene>
    <name evidence="2" type="ORF">QM524_03430</name>
</gene>
<evidence type="ECO:0000256" key="1">
    <source>
        <dbReference type="SAM" id="Phobius"/>
    </source>
</evidence>
<sequence length="179" mass="20363">METLTTILIGVASFFALWLGLALLMKTEYTVSRSVIIQKPLESVFSYLKLLKNQDHFSVWAKMDPNMTKTYKGSDGQVGFVSAWDSPMKNVGSGEQEILEIEENVKIVSELRFLKPFKGEATAQMIVKNSGESQTKVYWQFHGKMKYPFNLLLVFLRMDKKIGGDLATGLHNLKEIFEK</sequence>
<reference evidence="2 3" key="1">
    <citation type="submission" date="2023-05" db="EMBL/GenBank/DDBJ databases">
        <title>Novel species of genus Flectobacillus isolated from stream in China.</title>
        <authorList>
            <person name="Lu H."/>
        </authorList>
    </citation>
    <scope>NUCLEOTIDE SEQUENCE [LARGE SCALE GENOMIC DNA]</scope>
    <source>
        <strain evidence="2 3">KCTC 42575</strain>
    </source>
</reference>
<keyword evidence="1" id="KW-1133">Transmembrane helix</keyword>
<organism evidence="2 3">
    <name type="scientific">Flectobacillus roseus</name>
    <dbReference type="NCBI Taxonomy" id="502259"/>
    <lineage>
        <taxon>Bacteria</taxon>
        <taxon>Pseudomonadati</taxon>
        <taxon>Bacteroidota</taxon>
        <taxon>Cytophagia</taxon>
        <taxon>Cytophagales</taxon>
        <taxon>Flectobacillaceae</taxon>
        <taxon>Flectobacillus</taxon>
    </lineage>
</organism>
<dbReference type="SUPFAM" id="SSF55961">
    <property type="entry name" value="Bet v1-like"/>
    <property type="match status" value="1"/>
</dbReference>
<dbReference type="EMBL" id="JASHIF010000002">
    <property type="protein sequence ID" value="MDI9858256.1"/>
    <property type="molecule type" value="Genomic_DNA"/>
</dbReference>
<proteinExistence type="predicted"/>
<dbReference type="Gene3D" id="3.30.530.20">
    <property type="match status" value="1"/>
</dbReference>
<keyword evidence="3" id="KW-1185">Reference proteome</keyword>
<keyword evidence="1" id="KW-0472">Membrane</keyword>